<accession>A0A9Q0J919</accession>
<dbReference type="EMBL" id="JAKUCV010004816">
    <property type="protein sequence ID" value="KAJ4833926.1"/>
    <property type="molecule type" value="Genomic_DNA"/>
</dbReference>
<dbReference type="Gene3D" id="1.20.1280.50">
    <property type="match status" value="1"/>
</dbReference>
<evidence type="ECO:0000313" key="2">
    <source>
        <dbReference type="EMBL" id="KAJ4833926.1"/>
    </source>
</evidence>
<dbReference type="SUPFAM" id="SSF81383">
    <property type="entry name" value="F-box domain"/>
    <property type="match status" value="1"/>
</dbReference>
<dbReference type="Pfam" id="PF12937">
    <property type="entry name" value="F-box-like"/>
    <property type="match status" value="1"/>
</dbReference>
<dbReference type="InterPro" id="IPR056592">
    <property type="entry name" value="Beta-prop_At3g26010-like"/>
</dbReference>
<dbReference type="AlphaFoldDB" id="A0A9Q0J919"/>
<protein>
    <recommendedName>
        <fullName evidence="1">F-box domain-containing protein</fullName>
    </recommendedName>
</protein>
<dbReference type="PROSITE" id="PS50181">
    <property type="entry name" value="FBOX"/>
    <property type="match status" value="1"/>
</dbReference>
<dbReference type="InterPro" id="IPR055290">
    <property type="entry name" value="At3g26010-like"/>
</dbReference>
<dbReference type="Pfam" id="PF24750">
    <property type="entry name" value="b-prop_At3g26010-like"/>
    <property type="match status" value="1"/>
</dbReference>
<reference evidence="2" key="2">
    <citation type="journal article" date="2023" name="Plants (Basel)">
        <title>Annotation of the Turnera subulata (Passifloraceae) Draft Genome Reveals the S-Locus Evolved after the Divergence of Turneroideae from Passifloroideae in a Stepwise Manner.</title>
        <authorList>
            <person name="Henning P.M."/>
            <person name="Roalson E.H."/>
            <person name="Mir W."/>
            <person name="McCubbin A.G."/>
            <person name="Shore J.S."/>
        </authorList>
    </citation>
    <scope>NUCLEOTIDE SEQUENCE</scope>
    <source>
        <strain evidence="2">F60SS</strain>
    </source>
</reference>
<keyword evidence="3" id="KW-1185">Reference proteome</keyword>
<name>A0A9Q0J919_9ROSI</name>
<dbReference type="InterPro" id="IPR001810">
    <property type="entry name" value="F-box_dom"/>
</dbReference>
<feature type="domain" description="F-box" evidence="1">
    <location>
        <begin position="1"/>
        <end position="47"/>
    </location>
</feature>
<proteinExistence type="predicted"/>
<comment type="caution">
    <text evidence="2">The sequence shown here is derived from an EMBL/GenBank/DDBJ whole genome shotgun (WGS) entry which is preliminary data.</text>
</comment>
<dbReference type="PANTHER" id="PTHR35546:SF130">
    <property type="entry name" value="EXPRESSED PROTEIN"/>
    <property type="match status" value="1"/>
</dbReference>
<dbReference type="SMART" id="SM00256">
    <property type="entry name" value="FBOX"/>
    <property type="match status" value="1"/>
</dbReference>
<dbReference type="InterPro" id="IPR036047">
    <property type="entry name" value="F-box-like_dom_sf"/>
</dbReference>
<evidence type="ECO:0000259" key="1">
    <source>
        <dbReference type="PROSITE" id="PS50181"/>
    </source>
</evidence>
<dbReference type="OrthoDB" id="1303028at2759"/>
<evidence type="ECO:0000313" key="3">
    <source>
        <dbReference type="Proteomes" id="UP001141552"/>
    </source>
</evidence>
<reference evidence="2" key="1">
    <citation type="submission" date="2022-02" db="EMBL/GenBank/DDBJ databases">
        <authorList>
            <person name="Henning P.M."/>
            <person name="McCubbin A.G."/>
            <person name="Shore J.S."/>
        </authorList>
    </citation>
    <scope>NUCLEOTIDE SEQUENCE</scope>
    <source>
        <strain evidence="2">F60SS</strain>
        <tissue evidence="2">Leaves</tissue>
    </source>
</reference>
<gene>
    <name evidence="2" type="ORF">Tsubulata_044624</name>
</gene>
<dbReference type="Proteomes" id="UP001141552">
    <property type="component" value="Unassembled WGS sequence"/>
</dbReference>
<sequence>MDDLPEPLLLHIFYRLPQREAHICMSVCKYWHSLLSHPSFVESYTLLENTRRHGLSSRQRMPATLYFLRLDEHNKRWPLTHITPRDRFWRINTKNSRGHKKRWYRNSMRVSFNFLPAVSSAIVNQRVYCAGSSKGLVLCYELQVNRTRGRRDLLSGYYVCNPLTRKWVAVPPGPIETAEQADAIRLMGFACDPRQDADCVTRFKVVNVVDSAVTGGSYNLEVFDSETWRWRTAMASWNPAPVEMGRRQYYEYEYEYKRVEGIEFKGNLHWPIRAGGGVILAYDPQWGDDHIDEYRLIKMPREHIPDGHFSFWYQRQFNDYHKICIGAGEGHLRYVEFVQPGCCRRECRPPTWTIWRLENYNSDGEGWILENKIDVKVEVPTFGYGPCCPLAIDPCDPKIVYFVEYDRLFYCDMQTAHTGVLETLVKDDFLETWRAVMYVLPVWPTLVPKRVT</sequence>
<dbReference type="PANTHER" id="PTHR35546">
    <property type="entry name" value="F-BOX PROTEIN INTERACTION DOMAIN PROTEIN-RELATED"/>
    <property type="match status" value="1"/>
</dbReference>
<organism evidence="2 3">
    <name type="scientific">Turnera subulata</name>
    <dbReference type="NCBI Taxonomy" id="218843"/>
    <lineage>
        <taxon>Eukaryota</taxon>
        <taxon>Viridiplantae</taxon>
        <taxon>Streptophyta</taxon>
        <taxon>Embryophyta</taxon>
        <taxon>Tracheophyta</taxon>
        <taxon>Spermatophyta</taxon>
        <taxon>Magnoliopsida</taxon>
        <taxon>eudicotyledons</taxon>
        <taxon>Gunneridae</taxon>
        <taxon>Pentapetalae</taxon>
        <taxon>rosids</taxon>
        <taxon>fabids</taxon>
        <taxon>Malpighiales</taxon>
        <taxon>Passifloraceae</taxon>
        <taxon>Turnera</taxon>
    </lineage>
</organism>
<dbReference type="CDD" id="cd09917">
    <property type="entry name" value="F-box_SF"/>
    <property type="match status" value="1"/>
</dbReference>